<evidence type="ECO:0000313" key="1">
    <source>
        <dbReference type="EMBL" id="KAH6942753.1"/>
    </source>
</evidence>
<organism evidence="1 2">
    <name type="scientific">Hyalomma asiaticum</name>
    <name type="common">Tick</name>
    <dbReference type="NCBI Taxonomy" id="266040"/>
    <lineage>
        <taxon>Eukaryota</taxon>
        <taxon>Metazoa</taxon>
        <taxon>Ecdysozoa</taxon>
        <taxon>Arthropoda</taxon>
        <taxon>Chelicerata</taxon>
        <taxon>Arachnida</taxon>
        <taxon>Acari</taxon>
        <taxon>Parasitiformes</taxon>
        <taxon>Ixodida</taxon>
        <taxon>Ixodoidea</taxon>
        <taxon>Ixodidae</taxon>
        <taxon>Hyalomminae</taxon>
        <taxon>Hyalomma</taxon>
    </lineage>
</organism>
<dbReference type="Proteomes" id="UP000821845">
    <property type="component" value="Chromosome 10"/>
</dbReference>
<protein>
    <submittedName>
        <fullName evidence="1">Uncharacterized protein</fullName>
    </submittedName>
</protein>
<proteinExistence type="predicted"/>
<sequence length="134" mass="15547">MFRCSSYVGRIGGQQRLSLGARCANVGTVMHELMHAAGFYHEHSRSDRDEYIDIYKENIRPEKLRQFQKMHPSENRLLTPFDVHSIMMYGSSTFARVEGLITMLTKDGGYLRAVRNKRRISSSDAIRIRKLYNC</sequence>
<comment type="caution">
    <text evidence="1">The sequence shown here is derived from an EMBL/GenBank/DDBJ whole genome shotgun (WGS) entry which is preliminary data.</text>
</comment>
<reference evidence="1" key="1">
    <citation type="submission" date="2020-05" db="EMBL/GenBank/DDBJ databases">
        <title>Large-scale comparative analyses of tick genomes elucidate their genetic diversity and vector capacities.</title>
        <authorList>
            <person name="Jia N."/>
            <person name="Wang J."/>
            <person name="Shi W."/>
            <person name="Du L."/>
            <person name="Sun Y."/>
            <person name="Zhan W."/>
            <person name="Jiang J."/>
            <person name="Wang Q."/>
            <person name="Zhang B."/>
            <person name="Ji P."/>
            <person name="Sakyi L.B."/>
            <person name="Cui X."/>
            <person name="Yuan T."/>
            <person name="Jiang B."/>
            <person name="Yang W."/>
            <person name="Lam T.T.-Y."/>
            <person name="Chang Q."/>
            <person name="Ding S."/>
            <person name="Wang X."/>
            <person name="Zhu J."/>
            <person name="Ruan X."/>
            <person name="Zhao L."/>
            <person name="Wei J."/>
            <person name="Que T."/>
            <person name="Du C."/>
            <person name="Cheng J."/>
            <person name="Dai P."/>
            <person name="Han X."/>
            <person name="Huang E."/>
            <person name="Gao Y."/>
            <person name="Liu J."/>
            <person name="Shao H."/>
            <person name="Ye R."/>
            <person name="Li L."/>
            <person name="Wei W."/>
            <person name="Wang X."/>
            <person name="Wang C."/>
            <person name="Yang T."/>
            <person name="Huo Q."/>
            <person name="Li W."/>
            <person name="Guo W."/>
            <person name="Chen H."/>
            <person name="Zhou L."/>
            <person name="Ni X."/>
            <person name="Tian J."/>
            <person name="Zhou Y."/>
            <person name="Sheng Y."/>
            <person name="Liu T."/>
            <person name="Pan Y."/>
            <person name="Xia L."/>
            <person name="Li J."/>
            <person name="Zhao F."/>
            <person name="Cao W."/>
        </authorList>
    </citation>
    <scope>NUCLEOTIDE SEQUENCE</scope>
    <source>
        <strain evidence="1">Hyas-2018</strain>
    </source>
</reference>
<gene>
    <name evidence="1" type="ORF">HPB50_009816</name>
</gene>
<accession>A0ACB7T9E0</accession>
<keyword evidence="2" id="KW-1185">Reference proteome</keyword>
<name>A0ACB7T9E0_HYAAI</name>
<evidence type="ECO:0000313" key="2">
    <source>
        <dbReference type="Proteomes" id="UP000821845"/>
    </source>
</evidence>
<dbReference type="EMBL" id="CM023490">
    <property type="protein sequence ID" value="KAH6942753.1"/>
    <property type="molecule type" value="Genomic_DNA"/>
</dbReference>